<dbReference type="Proteomes" id="UP000737018">
    <property type="component" value="Unassembled WGS sequence"/>
</dbReference>
<organism evidence="2 3">
    <name type="scientific">Castanea mollissima</name>
    <name type="common">Chinese chestnut</name>
    <dbReference type="NCBI Taxonomy" id="60419"/>
    <lineage>
        <taxon>Eukaryota</taxon>
        <taxon>Viridiplantae</taxon>
        <taxon>Streptophyta</taxon>
        <taxon>Embryophyta</taxon>
        <taxon>Tracheophyta</taxon>
        <taxon>Spermatophyta</taxon>
        <taxon>Magnoliopsida</taxon>
        <taxon>eudicotyledons</taxon>
        <taxon>Gunneridae</taxon>
        <taxon>Pentapetalae</taxon>
        <taxon>rosids</taxon>
        <taxon>fabids</taxon>
        <taxon>Fagales</taxon>
        <taxon>Fagaceae</taxon>
        <taxon>Castanea</taxon>
    </lineage>
</organism>
<dbReference type="AlphaFoldDB" id="A0A8J4QNE3"/>
<protein>
    <submittedName>
        <fullName evidence="2">Uncharacterized protein</fullName>
    </submittedName>
</protein>
<proteinExistence type="predicted"/>
<comment type="caution">
    <text evidence="2">The sequence shown here is derived from an EMBL/GenBank/DDBJ whole genome shotgun (WGS) entry which is preliminary data.</text>
</comment>
<dbReference type="InterPro" id="IPR051343">
    <property type="entry name" value="G-type_lectin_kinases/EP1-like"/>
</dbReference>
<dbReference type="Gene3D" id="3.30.200.20">
    <property type="entry name" value="Phosphorylase Kinase, domain 1"/>
    <property type="match status" value="1"/>
</dbReference>
<dbReference type="EMBL" id="JRKL02003556">
    <property type="protein sequence ID" value="KAF3954877.1"/>
    <property type="molecule type" value="Genomic_DNA"/>
</dbReference>
<evidence type="ECO:0000313" key="3">
    <source>
        <dbReference type="Proteomes" id="UP000737018"/>
    </source>
</evidence>
<sequence>MRPRLSLLDVNKRNIGCKQDDLSYISNYYKMGSLISKDQFEFLEMEYVVWPLADCELLQPTTESACQISCVQLPFSSNQSIIMVQEDVGRRNYHFLTGGSTAVQLKEKNWELASSHNKYVAVRKLDKKVREDGREFKIDMTMIGQTHHKNLVQLLGYCDEGKVERLVENNEEALSDLKWVKKLLMVAIWCIQDVPPSRPSMREVNHMLEGILEISTPHVLYSSTSEPDFQSS</sequence>
<dbReference type="PANTHER" id="PTHR47976:SF15">
    <property type="entry name" value="G-TYPE LECTIN S-RECEPTOR-LIKE SERINE_THREONINE-PROTEIN KINASE RLK1"/>
    <property type="match status" value="1"/>
</dbReference>
<keyword evidence="3" id="KW-1185">Reference proteome</keyword>
<accession>A0A8J4QNE3</accession>
<name>A0A8J4QNE3_9ROSI</name>
<dbReference type="OrthoDB" id="5857966at2759"/>
<dbReference type="SUPFAM" id="SSF56112">
    <property type="entry name" value="Protein kinase-like (PK-like)"/>
    <property type="match status" value="1"/>
</dbReference>
<keyword evidence="1" id="KW-0732">Signal</keyword>
<dbReference type="InterPro" id="IPR011009">
    <property type="entry name" value="Kinase-like_dom_sf"/>
</dbReference>
<dbReference type="PANTHER" id="PTHR47976">
    <property type="entry name" value="G-TYPE LECTIN S-RECEPTOR-LIKE SERINE/THREONINE-PROTEIN KINASE SD2-5"/>
    <property type="match status" value="1"/>
</dbReference>
<evidence type="ECO:0000313" key="2">
    <source>
        <dbReference type="EMBL" id="KAF3954877.1"/>
    </source>
</evidence>
<gene>
    <name evidence="2" type="ORF">CMV_019834</name>
</gene>
<reference evidence="2" key="1">
    <citation type="submission" date="2020-03" db="EMBL/GenBank/DDBJ databases">
        <title>Castanea mollissima Vanexum genome sequencing.</title>
        <authorList>
            <person name="Staton M."/>
        </authorList>
    </citation>
    <scope>NUCLEOTIDE SEQUENCE</scope>
    <source>
        <tissue evidence="2">Leaf</tissue>
    </source>
</reference>
<evidence type="ECO:0000256" key="1">
    <source>
        <dbReference type="ARBA" id="ARBA00022729"/>
    </source>
</evidence>